<sequence>MHSATSSLYESHFSLSIGERQHDIRQQIANTLDYVQEDSDKANEACEQQQPGSKTNTHMASINDILQKGDNYYAVLSLDRHCTSIQIKKAYRKLALQYHPDKNKAPGADEAFKLISKAFAVLSDAEQRAIYDSPLFQSYNNHGNDISPEDLYNAFFGQDGLGDPDFSSATFVGPGFTPHTYYSNRTKKERQQLPLYVQRWAILLQVMPLFLLFAYSLLSTLMQDTSLAAASITITATKTTDMLHYGSILMQ</sequence>
<proteinExistence type="predicted"/>
<dbReference type="Pfam" id="PF00226">
    <property type="entry name" value="DnaJ"/>
    <property type="match status" value="1"/>
</dbReference>
<dbReference type="InterPro" id="IPR051100">
    <property type="entry name" value="DnaJ_subfamily_B/C"/>
</dbReference>
<evidence type="ECO:0000259" key="2">
    <source>
        <dbReference type="PROSITE" id="PS50076"/>
    </source>
</evidence>
<dbReference type="OrthoDB" id="10250354at2759"/>
<dbReference type="PROSITE" id="PS00636">
    <property type="entry name" value="DNAJ_1"/>
    <property type="match status" value="1"/>
</dbReference>
<gene>
    <name evidence="3" type="ORF">LRAMOSA01751</name>
</gene>
<protein>
    <recommendedName>
        <fullName evidence="2">J domain-containing protein</fullName>
    </recommendedName>
</protein>
<reference evidence="3" key="1">
    <citation type="journal article" date="2014" name="Genome Announc.">
        <title>De novo whole-genome sequence and genome annotation of Lichtheimia ramosa.</title>
        <authorList>
            <person name="Linde J."/>
            <person name="Schwartze V."/>
            <person name="Binder U."/>
            <person name="Lass-Florl C."/>
            <person name="Voigt K."/>
            <person name="Horn F."/>
        </authorList>
    </citation>
    <scope>NUCLEOTIDE SEQUENCE</scope>
    <source>
        <strain evidence="3">JMRC FSU:6197</strain>
    </source>
</reference>
<dbReference type="SMART" id="SM00271">
    <property type="entry name" value="DnaJ"/>
    <property type="match status" value="1"/>
</dbReference>
<dbReference type="EMBL" id="LK023324">
    <property type="protein sequence ID" value="CDS07802.1"/>
    <property type="molecule type" value="Genomic_DNA"/>
</dbReference>
<keyword evidence="1" id="KW-1133">Transmembrane helix</keyword>
<dbReference type="GO" id="GO:0005783">
    <property type="term" value="C:endoplasmic reticulum"/>
    <property type="evidence" value="ECO:0007669"/>
    <property type="project" value="UniProtKB-ARBA"/>
</dbReference>
<dbReference type="PROSITE" id="PS50076">
    <property type="entry name" value="DNAJ_2"/>
    <property type="match status" value="1"/>
</dbReference>
<dbReference type="AlphaFoldDB" id="A0A077WM98"/>
<dbReference type="PANTHER" id="PTHR43908">
    <property type="entry name" value="AT29763P-RELATED"/>
    <property type="match status" value="1"/>
</dbReference>
<keyword evidence="1" id="KW-0812">Transmembrane</keyword>
<evidence type="ECO:0000256" key="1">
    <source>
        <dbReference type="SAM" id="Phobius"/>
    </source>
</evidence>
<evidence type="ECO:0000313" key="3">
    <source>
        <dbReference type="EMBL" id="CDS07802.1"/>
    </source>
</evidence>
<accession>A0A077WM98</accession>
<feature type="domain" description="J" evidence="2">
    <location>
        <begin position="71"/>
        <end position="135"/>
    </location>
</feature>
<organism evidence="3">
    <name type="scientific">Lichtheimia ramosa</name>
    <dbReference type="NCBI Taxonomy" id="688394"/>
    <lineage>
        <taxon>Eukaryota</taxon>
        <taxon>Fungi</taxon>
        <taxon>Fungi incertae sedis</taxon>
        <taxon>Mucoromycota</taxon>
        <taxon>Mucoromycotina</taxon>
        <taxon>Mucoromycetes</taxon>
        <taxon>Mucorales</taxon>
        <taxon>Lichtheimiaceae</taxon>
        <taxon>Lichtheimia</taxon>
    </lineage>
</organism>
<dbReference type="InterPro" id="IPR001623">
    <property type="entry name" value="DnaJ_domain"/>
</dbReference>
<feature type="transmembrane region" description="Helical" evidence="1">
    <location>
        <begin position="200"/>
        <end position="218"/>
    </location>
</feature>
<dbReference type="InterPro" id="IPR036869">
    <property type="entry name" value="J_dom_sf"/>
</dbReference>
<dbReference type="CDD" id="cd06257">
    <property type="entry name" value="DnaJ"/>
    <property type="match status" value="1"/>
</dbReference>
<dbReference type="InterPro" id="IPR018253">
    <property type="entry name" value="DnaJ_domain_CS"/>
</dbReference>
<dbReference type="PRINTS" id="PR00625">
    <property type="entry name" value="JDOMAIN"/>
</dbReference>
<name>A0A077WM98_9FUNG</name>
<dbReference type="SUPFAM" id="SSF46565">
    <property type="entry name" value="Chaperone J-domain"/>
    <property type="match status" value="1"/>
</dbReference>
<keyword evidence="1" id="KW-0472">Membrane</keyword>
<dbReference type="Gene3D" id="1.10.287.110">
    <property type="entry name" value="DnaJ domain"/>
    <property type="match status" value="1"/>
</dbReference>